<dbReference type="GeneID" id="28763093"/>
<evidence type="ECO:0000313" key="2">
    <source>
        <dbReference type="EMBL" id="OAF99718.1"/>
    </source>
</evidence>
<dbReference type="RefSeq" id="XP_018030084.1">
    <property type="nucleotide sequence ID" value="XM_018179607.1"/>
</dbReference>
<accession>A0A177BYF5</accession>
<organism evidence="2 3">
    <name type="scientific">Paraphaeosphaeria sporulosa</name>
    <dbReference type="NCBI Taxonomy" id="1460663"/>
    <lineage>
        <taxon>Eukaryota</taxon>
        <taxon>Fungi</taxon>
        <taxon>Dikarya</taxon>
        <taxon>Ascomycota</taxon>
        <taxon>Pezizomycotina</taxon>
        <taxon>Dothideomycetes</taxon>
        <taxon>Pleosporomycetidae</taxon>
        <taxon>Pleosporales</taxon>
        <taxon>Massarineae</taxon>
        <taxon>Didymosphaeriaceae</taxon>
        <taxon>Paraphaeosphaeria</taxon>
    </lineage>
</organism>
<feature type="region of interest" description="Disordered" evidence="1">
    <location>
        <begin position="81"/>
        <end position="117"/>
    </location>
</feature>
<dbReference type="AlphaFoldDB" id="A0A177BYF5"/>
<proteinExistence type="predicted"/>
<name>A0A177BYF5_9PLEO</name>
<feature type="region of interest" description="Disordered" evidence="1">
    <location>
        <begin position="393"/>
        <end position="423"/>
    </location>
</feature>
<evidence type="ECO:0000256" key="1">
    <source>
        <dbReference type="SAM" id="MobiDB-lite"/>
    </source>
</evidence>
<dbReference type="Proteomes" id="UP000077069">
    <property type="component" value="Unassembled WGS sequence"/>
</dbReference>
<reference evidence="2 3" key="1">
    <citation type="submission" date="2016-05" db="EMBL/GenBank/DDBJ databases">
        <title>Comparative analysis of secretome profiles of manganese(II)-oxidizing ascomycete fungi.</title>
        <authorList>
            <consortium name="DOE Joint Genome Institute"/>
            <person name="Zeiner C.A."/>
            <person name="Purvine S.O."/>
            <person name="Zink E.M."/>
            <person name="Wu S."/>
            <person name="Pasa-Tolic L."/>
            <person name="Chaput D.L."/>
            <person name="Haridas S."/>
            <person name="Grigoriev I.V."/>
            <person name="Santelli C.M."/>
            <person name="Hansel C.M."/>
        </authorList>
    </citation>
    <scope>NUCLEOTIDE SEQUENCE [LARGE SCALE GENOMIC DNA]</scope>
    <source>
        <strain evidence="2 3">AP3s5-JAC2a</strain>
    </source>
</reference>
<evidence type="ECO:0008006" key="4">
    <source>
        <dbReference type="Google" id="ProtNLM"/>
    </source>
</evidence>
<dbReference type="OrthoDB" id="5410873at2759"/>
<feature type="compositionally biased region" description="Acidic residues" evidence="1">
    <location>
        <begin position="92"/>
        <end position="105"/>
    </location>
</feature>
<dbReference type="EMBL" id="KV441561">
    <property type="protein sequence ID" value="OAF99718.1"/>
    <property type="molecule type" value="Genomic_DNA"/>
</dbReference>
<keyword evidence="3" id="KW-1185">Reference proteome</keyword>
<evidence type="ECO:0000313" key="3">
    <source>
        <dbReference type="Proteomes" id="UP000077069"/>
    </source>
</evidence>
<dbReference type="InParanoid" id="A0A177BYF5"/>
<gene>
    <name evidence="2" type="ORF">CC84DRAFT_1169230</name>
</gene>
<protein>
    <recommendedName>
        <fullName evidence="4">F-box domain-containing protein</fullName>
    </recommendedName>
</protein>
<sequence length="489" mass="54649">MQRKQVSRLESLPSELFLSIADYAGFDGRLSLSATNSSCRSLLLQIIFRTLKVTSDEKEASEILKLAKRIGVNVRAISFRGTAGPNPRKDESEDEQDGNDQDLDAVDASPNTPEAKTQEQILPQAAAALLSGEHLPNATHLIVNFAFDFENGHGSEGIWDSRDDLSDGVSMYVFTVPETSRAMIEESEAEFPWRRLMAQTWSAASQNANITSLVVPALVAKAVTPWFGPQWARFLAQIENADVRVAGADNGAGWEVGTLEGYMYFVSQLDSYFLVPMTNVKTLRLSCYEHGPLGSHWTDVRDTFALRPDCLPRLEELRLEYAVICSELVDFLVARGDTLRRVALHECFAERPHRMGEGDVRLTWAAFFSALRESGLQYQTFSVTNDAPPPLTFNEWQRSKHGDDDEYLGADGKPKDDEVDEGETEAVRSVRAELAREPGKRLFLYATLTDKYGDRWPDQEAIMEHFHAGRDMVGFEKLMRTVGNEASHG</sequence>